<keyword evidence="8" id="KW-1185">Reference proteome</keyword>
<dbReference type="InterPro" id="IPR009926">
    <property type="entry name" value="T3SS_YcgR_PilZN"/>
</dbReference>
<accession>A0A972F861</accession>
<dbReference type="Gene3D" id="2.30.110.10">
    <property type="entry name" value="Electron Transport, Fmn-binding Protein, Chain A"/>
    <property type="match status" value="1"/>
</dbReference>
<dbReference type="InterPro" id="IPR012349">
    <property type="entry name" value="Split_barrel_FMN-bd"/>
</dbReference>
<dbReference type="Pfam" id="PF07238">
    <property type="entry name" value="PilZ"/>
    <property type="match status" value="1"/>
</dbReference>
<feature type="domain" description="Type III secretion system flagellar brake protein YcgR PilZN" evidence="6">
    <location>
        <begin position="52"/>
        <end position="135"/>
    </location>
</feature>
<dbReference type="InterPro" id="IPR009875">
    <property type="entry name" value="PilZ_domain"/>
</dbReference>
<name>A0A972F861_9RHOO</name>
<keyword evidence="2" id="KW-0547">Nucleotide-binding</keyword>
<dbReference type="AlphaFoldDB" id="A0A972F861"/>
<reference evidence="7" key="1">
    <citation type="submission" date="2019-12" db="EMBL/GenBank/DDBJ databases">
        <title>Comparative genomics gives insights into the taxonomy of the Azoarcus-Aromatoleum group and reveals separate origins of nif in the plant-associated Azoarcus and non-plant-associated Aromatoleum sub-groups.</title>
        <authorList>
            <person name="Lafos M."/>
            <person name="Maluk M."/>
            <person name="Batista M."/>
            <person name="Junghare M."/>
            <person name="Carmona M."/>
            <person name="Faoro H."/>
            <person name="Cruz L.M."/>
            <person name="Battistoni F."/>
            <person name="De Souza E."/>
            <person name="Pedrosa F."/>
            <person name="Chen W.-M."/>
            <person name="Poole P.S."/>
            <person name="Dixon R.A."/>
            <person name="James E.K."/>
        </authorList>
    </citation>
    <scope>NUCLEOTIDE SEQUENCE</scope>
    <source>
        <strain evidence="7">NSC3</strain>
    </source>
</reference>
<dbReference type="EMBL" id="WTVM01000004">
    <property type="protein sequence ID" value="NMG01574.1"/>
    <property type="molecule type" value="Genomic_DNA"/>
</dbReference>
<evidence type="ECO:0000259" key="5">
    <source>
        <dbReference type="Pfam" id="PF07238"/>
    </source>
</evidence>
<evidence type="ECO:0000259" key="6">
    <source>
        <dbReference type="Pfam" id="PF12945"/>
    </source>
</evidence>
<evidence type="ECO:0000256" key="2">
    <source>
        <dbReference type="ARBA" id="ARBA00022741"/>
    </source>
</evidence>
<evidence type="ECO:0000313" key="8">
    <source>
        <dbReference type="Proteomes" id="UP000599523"/>
    </source>
</evidence>
<comment type="caution">
    <text evidence="7">The sequence shown here is derived from an EMBL/GenBank/DDBJ whole genome shotgun (WGS) entry which is preliminary data.</text>
</comment>
<feature type="domain" description="PilZ" evidence="5">
    <location>
        <begin position="144"/>
        <end position="254"/>
    </location>
</feature>
<sequence>MAPQPITSSTPENSATVEMRDESGGNTPGSKPAPVKPERKRPFAFKDMQLAVGDRLQVQLPAHLQVPRTYVRLVGHLDKASVIVTAPMHKGMRVPLIENELLVVRAFTRQSAFLFNCSVLRVCRLPFDYLHLSFPSEIKGTVIRKATRVRAGVPVEIAGRSSEDPGGAVMENISASGALVVAPAPLGNKGDALRLRFMLDIHGCQSQVELEARLRYLDLSAEGADLGDVSYQHGFEFENPDPSMLMLLKGYVYQQIIERPQSLV</sequence>
<feature type="compositionally biased region" description="Polar residues" evidence="4">
    <location>
        <begin position="1"/>
        <end position="16"/>
    </location>
</feature>
<organism evidence="7 8">
    <name type="scientific">Azoarcus taiwanensis</name>
    <dbReference type="NCBI Taxonomy" id="666964"/>
    <lineage>
        <taxon>Bacteria</taxon>
        <taxon>Pseudomonadati</taxon>
        <taxon>Pseudomonadota</taxon>
        <taxon>Betaproteobacteria</taxon>
        <taxon>Rhodocyclales</taxon>
        <taxon>Zoogloeaceae</taxon>
        <taxon>Azoarcus</taxon>
    </lineage>
</organism>
<keyword evidence="7" id="KW-0966">Cell projection</keyword>
<evidence type="ECO:0000256" key="1">
    <source>
        <dbReference type="ARBA" id="ARBA00022636"/>
    </source>
</evidence>
<dbReference type="Gene3D" id="2.40.10.220">
    <property type="entry name" value="predicted glycosyltransferase like domains"/>
    <property type="match status" value="1"/>
</dbReference>
<feature type="region of interest" description="Disordered" evidence="4">
    <location>
        <begin position="1"/>
        <end position="38"/>
    </location>
</feature>
<keyword evidence="1" id="KW-0973">c-di-GMP</keyword>
<dbReference type="GO" id="GO:0035438">
    <property type="term" value="F:cyclic-di-GMP binding"/>
    <property type="evidence" value="ECO:0007669"/>
    <property type="project" value="InterPro"/>
</dbReference>
<protein>
    <submittedName>
        <fullName evidence="7">Flagellar brake protein</fullName>
    </submittedName>
</protein>
<evidence type="ECO:0000256" key="3">
    <source>
        <dbReference type="ARBA" id="ARBA00023143"/>
    </source>
</evidence>
<proteinExistence type="predicted"/>
<keyword evidence="3" id="KW-0975">Bacterial flagellum</keyword>
<dbReference type="Pfam" id="PF12945">
    <property type="entry name" value="PilZNR"/>
    <property type="match status" value="1"/>
</dbReference>
<dbReference type="SUPFAM" id="SSF141371">
    <property type="entry name" value="PilZ domain-like"/>
    <property type="match status" value="2"/>
</dbReference>
<dbReference type="Proteomes" id="UP000599523">
    <property type="component" value="Unassembled WGS sequence"/>
</dbReference>
<keyword evidence="7" id="KW-0282">Flagellum</keyword>
<evidence type="ECO:0000256" key="4">
    <source>
        <dbReference type="SAM" id="MobiDB-lite"/>
    </source>
</evidence>
<gene>
    <name evidence="7" type="ORF">GPA21_01115</name>
</gene>
<evidence type="ECO:0000313" key="7">
    <source>
        <dbReference type="EMBL" id="NMG01574.1"/>
    </source>
</evidence>
<keyword evidence="7" id="KW-0969">Cilium</keyword>